<dbReference type="CDD" id="cd16012">
    <property type="entry name" value="ALP"/>
    <property type="match status" value="1"/>
</dbReference>
<keyword evidence="13" id="KW-0449">Lipoprotein</keyword>
<evidence type="ECO:0000256" key="15">
    <source>
        <dbReference type="PIRSR" id="PIRSR601952-2"/>
    </source>
</evidence>
<feature type="binding site" evidence="15">
    <location>
        <position position="83"/>
    </location>
    <ligand>
        <name>Mg(2+)</name>
        <dbReference type="ChEBI" id="CHEBI:18420"/>
    </ligand>
</feature>
<evidence type="ECO:0000256" key="5">
    <source>
        <dbReference type="ARBA" id="ARBA00022553"/>
    </source>
</evidence>
<evidence type="ECO:0000313" key="18">
    <source>
        <dbReference type="EMBL" id="CAH1774903.1"/>
    </source>
</evidence>
<evidence type="ECO:0000256" key="4">
    <source>
        <dbReference type="ARBA" id="ARBA00022475"/>
    </source>
</evidence>
<keyword evidence="8 17" id="KW-0378">Hydrolase</keyword>
<feature type="active site" description="Phosphoserine intermediate" evidence="14">
    <location>
        <position position="22"/>
    </location>
</feature>
<dbReference type="InterPro" id="IPR018299">
    <property type="entry name" value="Alkaline_phosphatase_AS"/>
</dbReference>
<feature type="binding site" evidence="15">
    <location>
        <position position="85"/>
    </location>
    <ligand>
        <name>Mg(2+)</name>
        <dbReference type="ChEBI" id="CHEBI:18420"/>
    </ligand>
</feature>
<comment type="similarity">
    <text evidence="2 16">Belongs to the alkaline phosphatase family.</text>
</comment>
<feature type="binding site" evidence="15">
    <location>
        <position position="245"/>
    </location>
    <ligand>
        <name>Zn(2+)</name>
        <dbReference type="ChEBI" id="CHEBI:29105"/>
        <label>2</label>
    </ligand>
</feature>
<comment type="caution">
    <text evidence="18">The sequence shown here is derived from an EMBL/GenBank/DDBJ whole genome shotgun (WGS) entry which is preliminary data.</text>
</comment>
<keyword evidence="11" id="KW-0472">Membrane</keyword>
<evidence type="ECO:0000256" key="14">
    <source>
        <dbReference type="PIRSR" id="PIRSR601952-1"/>
    </source>
</evidence>
<keyword evidence="4" id="KW-1003">Cell membrane</keyword>
<evidence type="ECO:0000256" key="1">
    <source>
        <dbReference type="ARBA" id="ARBA00004609"/>
    </source>
</evidence>
<accession>A0A8S4N1D4</accession>
<name>A0A8S4N1D4_OWEFU</name>
<dbReference type="OrthoDB" id="5818554at2759"/>
<keyword evidence="7 15" id="KW-0479">Metal-binding</keyword>
<sequence>MDKLPYTGLAKTYNTDRQVPDSAATATAFLSGVKANYGTVGVDQTLPRFQCEGLEQAKVPSIFKWSQDEGKNTGLVTSTRITHATPSVAYAHAGDRYWENDKAATGSCPDIARQLIENEVGKNLKVVLGGGRSYFTPKTLVDPEVNTTFGRRSDGRNLIEEWKQVQQNMSRRAEYVWNKEQFEAVNPQNVDYLLGMFAPVHLDFELDREETMSQPSLKDLTAKALDILKKDNKGYFLMVEGGRIDHAHHDGNAKRSLADGAIFDEAIGYAIDNTDQSDTLIIVTADHSHTFTIGGYPSRGNDLFGFNDYYHPDSNATDNMPYTTLAYANGPGYVLNQTTGMRQDLTNVDTSNKEFLQQTAVPTNSESHGGEDVAVMAHGPMSHLFTGVYEQNYIAHTMAYASCVGANKEHCNSVPTTEAPCKPTGAGHSIKPSLMTVLSCILSISLSQGTKFKGI</sequence>
<keyword evidence="12" id="KW-0325">Glycoprotein</keyword>
<comment type="subcellular location">
    <subcellularLocation>
        <location evidence="1">Cell membrane</location>
        <topology evidence="1">Lipid-anchor</topology>
        <topology evidence="1">GPI-anchor</topology>
    </subcellularLocation>
</comment>
<feature type="binding site" evidence="15">
    <location>
        <position position="287"/>
    </location>
    <ligand>
        <name>Zn(2+)</name>
        <dbReference type="ChEBI" id="CHEBI:29105"/>
        <label>2</label>
    </ligand>
</feature>
<dbReference type="GO" id="GO:0004035">
    <property type="term" value="F:alkaline phosphatase activity"/>
    <property type="evidence" value="ECO:0007669"/>
    <property type="project" value="UniProtKB-EC"/>
</dbReference>
<gene>
    <name evidence="18" type="ORF">OFUS_LOCUS2274</name>
</gene>
<comment type="catalytic activity">
    <reaction evidence="17">
        <text>a phosphate monoester + H2O = an alcohol + phosphate</text>
        <dbReference type="Rhea" id="RHEA:15017"/>
        <dbReference type="ChEBI" id="CHEBI:15377"/>
        <dbReference type="ChEBI" id="CHEBI:30879"/>
        <dbReference type="ChEBI" id="CHEBI:43474"/>
        <dbReference type="ChEBI" id="CHEBI:67140"/>
        <dbReference type="EC" id="3.1.3.1"/>
    </reaction>
</comment>
<dbReference type="EC" id="3.1.3.1" evidence="3 17"/>
<evidence type="ECO:0000256" key="10">
    <source>
        <dbReference type="ARBA" id="ARBA00022842"/>
    </source>
</evidence>
<keyword evidence="9 15" id="KW-0862">Zinc</keyword>
<feature type="binding site" evidence="15">
    <location>
        <position position="249"/>
    </location>
    <ligand>
        <name>Zn(2+)</name>
        <dbReference type="ChEBI" id="CHEBI:29105"/>
        <label>2</label>
    </ligand>
</feature>
<evidence type="ECO:0000256" key="9">
    <source>
        <dbReference type="ARBA" id="ARBA00022833"/>
    </source>
</evidence>
<evidence type="ECO:0000256" key="13">
    <source>
        <dbReference type="ARBA" id="ARBA00023288"/>
    </source>
</evidence>
<evidence type="ECO:0000313" key="19">
    <source>
        <dbReference type="Proteomes" id="UP000749559"/>
    </source>
</evidence>
<evidence type="ECO:0000256" key="2">
    <source>
        <dbReference type="ARBA" id="ARBA00005984"/>
    </source>
</evidence>
<dbReference type="PRINTS" id="PR00113">
    <property type="entry name" value="ALKPHPHTASE"/>
</dbReference>
<dbReference type="PROSITE" id="PS00123">
    <property type="entry name" value="ALKALINE_PHOSPHATASE"/>
    <property type="match status" value="1"/>
</dbReference>
<protein>
    <recommendedName>
        <fullName evidence="3 17">Alkaline phosphatase</fullName>
        <ecNumber evidence="3 17">3.1.3.1</ecNumber>
    </recommendedName>
</protein>
<organism evidence="18 19">
    <name type="scientific">Owenia fusiformis</name>
    <name type="common">Polychaete worm</name>
    <dbReference type="NCBI Taxonomy" id="6347"/>
    <lineage>
        <taxon>Eukaryota</taxon>
        <taxon>Metazoa</taxon>
        <taxon>Spiralia</taxon>
        <taxon>Lophotrochozoa</taxon>
        <taxon>Annelida</taxon>
        <taxon>Polychaeta</taxon>
        <taxon>Sedentaria</taxon>
        <taxon>Canalipalpata</taxon>
        <taxon>Sabellida</taxon>
        <taxon>Oweniida</taxon>
        <taxon>Oweniidae</taxon>
        <taxon>Owenia</taxon>
    </lineage>
</organism>
<dbReference type="GO" id="GO:0098552">
    <property type="term" value="C:side of membrane"/>
    <property type="evidence" value="ECO:0007669"/>
    <property type="project" value="UniProtKB-KW"/>
</dbReference>
<dbReference type="Pfam" id="PF00245">
    <property type="entry name" value="Alk_phosphatase"/>
    <property type="match status" value="1"/>
</dbReference>
<dbReference type="EMBL" id="CAIIXF020000001">
    <property type="protein sequence ID" value="CAH1774903.1"/>
    <property type="molecule type" value="Genomic_DNA"/>
</dbReference>
<dbReference type="GO" id="GO:0005886">
    <property type="term" value="C:plasma membrane"/>
    <property type="evidence" value="ECO:0007669"/>
    <property type="project" value="UniProtKB-SubCell"/>
</dbReference>
<dbReference type="AlphaFoldDB" id="A0A8S4N1D4"/>
<dbReference type="GO" id="GO:0046872">
    <property type="term" value="F:metal ion binding"/>
    <property type="evidence" value="ECO:0007669"/>
    <property type="project" value="UniProtKB-KW"/>
</dbReference>
<evidence type="ECO:0000256" key="12">
    <source>
        <dbReference type="ARBA" id="ARBA00023180"/>
    </source>
</evidence>
<dbReference type="InterPro" id="IPR001952">
    <property type="entry name" value="Alkaline_phosphatase"/>
</dbReference>
<evidence type="ECO:0000256" key="17">
    <source>
        <dbReference type="RuleBase" id="RU003947"/>
    </source>
</evidence>
<dbReference type="PANTHER" id="PTHR11596:SF5">
    <property type="entry name" value="ALKALINE PHOSPHATASE"/>
    <property type="match status" value="1"/>
</dbReference>
<dbReference type="PANTHER" id="PTHR11596">
    <property type="entry name" value="ALKALINE PHOSPHATASE"/>
    <property type="match status" value="1"/>
</dbReference>
<dbReference type="InterPro" id="IPR017850">
    <property type="entry name" value="Alkaline_phosphatase_core_sf"/>
</dbReference>
<feature type="binding site" evidence="15">
    <location>
        <position position="240"/>
    </location>
    <ligand>
        <name>Mg(2+)</name>
        <dbReference type="ChEBI" id="CHEBI:18420"/>
    </ligand>
</feature>
<evidence type="ECO:0000256" key="16">
    <source>
        <dbReference type="RuleBase" id="RU003946"/>
    </source>
</evidence>
<dbReference type="Gene3D" id="3.40.720.10">
    <property type="entry name" value="Alkaline Phosphatase, subunit A"/>
    <property type="match status" value="1"/>
</dbReference>
<comment type="cofactor">
    <cofactor evidence="15">
        <name>Zn(2+)</name>
        <dbReference type="ChEBI" id="CHEBI:29105"/>
    </cofactor>
    <text evidence="15">Binds 2 Zn(2+) ions.</text>
</comment>
<evidence type="ECO:0000256" key="8">
    <source>
        <dbReference type="ARBA" id="ARBA00022801"/>
    </source>
</evidence>
<evidence type="ECO:0000256" key="7">
    <source>
        <dbReference type="ARBA" id="ARBA00022723"/>
    </source>
</evidence>
<dbReference type="Proteomes" id="UP000749559">
    <property type="component" value="Unassembled WGS sequence"/>
</dbReference>
<keyword evidence="5" id="KW-0597">Phosphoprotein</keyword>
<comment type="cofactor">
    <cofactor evidence="15">
        <name>Mg(2+)</name>
        <dbReference type="ChEBI" id="CHEBI:18420"/>
    </cofactor>
    <text evidence="15">Binds 1 Mg(2+) ion.</text>
</comment>
<keyword evidence="10 15" id="KW-0460">Magnesium</keyword>
<dbReference type="SUPFAM" id="SSF53649">
    <property type="entry name" value="Alkaline phosphatase-like"/>
    <property type="match status" value="1"/>
</dbReference>
<feature type="binding site" evidence="15">
    <location>
        <position position="286"/>
    </location>
    <ligand>
        <name>Zn(2+)</name>
        <dbReference type="ChEBI" id="CHEBI:29105"/>
        <label>2</label>
    </ligand>
</feature>
<evidence type="ECO:0000256" key="6">
    <source>
        <dbReference type="ARBA" id="ARBA00022622"/>
    </source>
</evidence>
<feature type="binding site" evidence="15">
    <location>
        <position position="368"/>
    </location>
    <ligand>
        <name>Zn(2+)</name>
        <dbReference type="ChEBI" id="CHEBI:29105"/>
        <label>2</label>
    </ligand>
</feature>
<dbReference type="SMART" id="SM00098">
    <property type="entry name" value="alkPPc"/>
    <property type="match status" value="1"/>
</dbReference>
<keyword evidence="6" id="KW-0336">GPI-anchor</keyword>
<evidence type="ECO:0000256" key="11">
    <source>
        <dbReference type="ARBA" id="ARBA00023136"/>
    </source>
</evidence>
<dbReference type="FunFam" id="3.40.720.10:FF:000008">
    <property type="entry name" value="Alkaline phosphatase"/>
    <property type="match status" value="1"/>
</dbReference>
<keyword evidence="19" id="KW-1185">Reference proteome</keyword>
<reference evidence="18" key="1">
    <citation type="submission" date="2022-03" db="EMBL/GenBank/DDBJ databases">
        <authorList>
            <person name="Martin C."/>
        </authorList>
    </citation>
    <scope>NUCLEOTIDE SEQUENCE</scope>
</reference>
<evidence type="ECO:0000256" key="3">
    <source>
        <dbReference type="ARBA" id="ARBA00012647"/>
    </source>
</evidence>
<proteinExistence type="inferred from homology"/>